<feature type="transmembrane region" description="Helical" evidence="1">
    <location>
        <begin position="12"/>
        <end position="30"/>
    </location>
</feature>
<dbReference type="EMBL" id="VSKM01000020">
    <property type="protein sequence ID" value="TYB69498.1"/>
    <property type="molecule type" value="Genomic_DNA"/>
</dbReference>
<feature type="transmembrane region" description="Helical" evidence="1">
    <location>
        <begin position="70"/>
        <end position="90"/>
    </location>
</feature>
<evidence type="ECO:0000256" key="1">
    <source>
        <dbReference type="SAM" id="Phobius"/>
    </source>
</evidence>
<comment type="caution">
    <text evidence="2">The sequence shown here is derived from an EMBL/GenBank/DDBJ whole genome shotgun (WGS) entry which is preliminary data.</text>
</comment>
<proteinExistence type="predicted"/>
<accession>A0A8H2LC54</accession>
<dbReference type="AlphaFoldDB" id="A0A8H2LC54"/>
<protein>
    <submittedName>
        <fullName evidence="2">Uncharacterized protein</fullName>
    </submittedName>
</protein>
<feature type="transmembrane region" description="Helical" evidence="1">
    <location>
        <begin position="36"/>
        <end position="58"/>
    </location>
</feature>
<organism evidence="2 3">
    <name type="scientific">Bizionia saleffrena</name>
    <dbReference type="NCBI Taxonomy" id="291189"/>
    <lineage>
        <taxon>Bacteria</taxon>
        <taxon>Pseudomonadati</taxon>
        <taxon>Bacteroidota</taxon>
        <taxon>Flavobacteriia</taxon>
        <taxon>Flavobacteriales</taxon>
        <taxon>Flavobacteriaceae</taxon>
        <taxon>Bizionia</taxon>
    </lineage>
</organism>
<evidence type="ECO:0000313" key="2">
    <source>
        <dbReference type="EMBL" id="TYB69498.1"/>
    </source>
</evidence>
<reference evidence="2 3" key="1">
    <citation type="submission" date="2019-08" db="EMBL/GenBank/DDBJ databases">
        <title>Genomes of Antarctic Bizionia species.</title>
        <authorList>
            <person name="Bowman J.P."/>
        </authorList>
    </citation>
    <scope>NUCLEOTIDE SEQUENCE [LARGE SCALE GENOMIC DNA]</scope>
    <source>
        <strain evidence="2 3">HFD</strain>
    </source>
</reference>
<evidence type="ECO:0000313" key="3">
    <source>
        <dbReference type="Proteomes" id="UP000323324"/>
    </source>
</evidence>
<gene>
    <name evidence="2" type="ORF">ES676_13835</name>
</gene>
<sequence length="91" mass="10645">MNKLITRRNLIIANFAIVSYFVLIWLIDFYEIDFVLIGVFRELLTIPFLFAQIIFLVIDVKFLIKNQKNFLIIISVLLLAICSIITIGTFF</sequence>
<keyword evidence="1" id="KW-0472">Membrane</keyword>
<name>A0A8H2LC54_9FLAO</name>
<dbReference type="RefSeq" id="WP_148370919.1">
    <property type="nucleotide sequence ID" value="NZ_VSKM01000020.1"/>
</dbReference>
<keyword evidence="1" id="KW-1133">Transmembrane helix</keyword>
<dbReference type="Proteomes" id="UP000323324">
    <property type="component" value="Unassembled WGS sequence"/>
</dbReference>
<keyword evidence="3" id="KW-1185">Reference proteome</keyword>
<keyword evidence="1" id="KW-0812">Transmembrane</keyword>